<organism evidence="2 3">
    <name type="scientific">Gracilimonas mengyeensis</name>
    <dbReference type="NCBI Taxonomy" id="1302730"/>
    <lineage>
        <taxon>Bacteria</taxon>
        <taxon>Pseudomonadati</taxon>
        <taxon>Balneolota</taxon>
        <taxon>Balneolia</taxon>
        <taxon>Balneolales</taxon>
        <taxon>Balneolaceae</taxon>
        <taxon>Gracilimonas</taxon>
    </lineage>
</organism>
<evidence type="ECO:0000313" key="2">
    <source>
        <dbReference type="EMBL" id="SMO69183.1"/>
    </source>
</evidence>
<keyword evidence="1" id="KW-0812">Transmembrane</keyword>
<keyword evidence="1" id="KW-0472">Membrane</keyword>
<accession>A0A521DBX8</accession>
<proteinExistence type="predicted"/>
<evidence type="ECO:0000313" key="3">
    <source>
        <dbReference type="Proteomes" id="UP000317557"/>
    </source>
</evidence>
<dbReference type="EMBL" id="FXTP01000008">
    <property type="protein sequence ID" value="SMO69183.1"/>
    <property type="molecule type" value="Genomic_DNA"/>
</dbReference>
<keyword evidence="1" id="KW-1133">Transmembrane helix</keyword>
<gene>
    <name evidence="2" type="ORF">SAMN06265219_1089</name>
</gene>
<name>A0A521DBX8_9BACT</name>
<dbReference type="RefSeq" id="WP_185957249.1">
    <property type="nucleotide sequence ID" value="NZ_FXTP01000008.1"/>
</dbReference>
<evidence type="ECO:0000256" key="1">
    <source>
        <dbReference type="SAM" id="Phobius"/>
    </source>
</evidence>
<feature type="transmembrane region" description="Helical" evidence="1">
    <location>
        <begin position="35"/>
        <end position="50"/>
    </location>
</feature>
<protein>
    <submittedName>
        <fullName evidence="2">Uncharacterized protein</fullName>
    </submittedName>
</protein>
<sequence>MRAKLYEKYYKLGFDHYIFKNIFGLNKPDRKVKRFYYAVMFTALMIGFLIS</sequence>
<reference evidence="2 3" key="1">
    <citation type="submission" date="2017-05" db="EMBL/GenBank/DDBJ databases">
        <authorList>
            <person name="Varghese N."/>
            <person name="Submissions S."/>
        </authorList>
    </citation>
    <scope>NUCLEOTIDE SEQUENCE [LARGE SCALE GENOMIC DNA]</scope>
    <source>
        <strain evidence="2 3">DSM 21985</strain>
    </source>
</reference>
<dbReference type="Proteomes" id="UP000317557">
    <property type="component" value="Unassembled WGS sequence"/>
</dbReference>
<dbReference type="AlphaFoldDB" id="A0A521DBX8"/>
<keyword evidence="3" id="KW-1185">Reference proteome</keyword>